<organism evidence="1">
    <name type="scientific">Tanacetum cinerariifolium</name>
    <name type="common">Dalmatian daisy</name>
    <name type="synonym">Chrysanthemum cinerariifolium</name>
    <dbReference type="NCBI Taxonomy" id="118510"/>
    <lineage>
        <taxon>Eukaryota</taxon>
        <taxon>Viridiplantae</taxon>
        <taxon>Streptophyta</taxon>
        <taxon>Embryophyta</taxon>
        <taxon>Tracheophyta</taxon>
        <taxon>Spermatophyta</taxon>
        <taxon>Magnoliopsida</taxon>
        <taxon>eudicotyledons</taxon>
        <taxon>Gunneridae</taxon>
        <taxon>Pentapetalae</taxon>
        <taxon>asterids</taxon>
        <taxon>campanulids</taxon>
        <taxon>Asterales</taxon>
        <taxon>Asteraceae</taxon>
        <taxon>Asteroideae</taxon>
        <taxon>Anthemideae</taxon>
        <taxon>Anthemidinae</taxon>
        <taxon>Tanacetum</taxon>
    </lineage>
</organism>
<comment type="caution">
    <text evidence="1">The sequence shown here is derived from an EMBL/GenBank/DDBJ whole genome shotgun (WGS) entry which is preliminary data.</text>
</comment>
<gene>
    <name evidence="1" type="ORF">Tci_015921</name>
</gene>
<name>A0A6L2K3M1_TANCI</name>
<sequence>MAWSGKDLKMAKITVSSPNHPTFKIEDAFSSNFPDYVPASPNYFPASSRNISPDSSNDFTKYLLATLVFSHLHDDPYIEVMQAYEATNELPIHPLQAHIASPTIVPPVLPPSLLFDPRYFFVPEELLSPKKQIHPPSSSSTTLSNSTWKQACILVPPSFSVYTPTLP</sequence>
<evidence type="ECO:0000313" key="1">
    <source>
        <dbReference type="EMBL" id="GEU43943.1"/>
    </source>
</evidence>
<dbReference type="EMBL" id="BKCJ010001776">
    <property type="protein sequence ID" value="GEU43943.1"/>
    <property type="molecule type" value="Genomic_DNA"/>
</dbReference>
<protein>
    <recommendedName>
        <fullName evidence="2">Reverse transcriptase domain-containing protein</fullName>
    </recommendedName>
</protein>
<proteinExistence type="predicted"/>
<dbReference type="AlphaFoldDB" id="A0A6L2K3M1"/>
<accession>A0A6L2K3M1</accession>
<reference evidence="1" key="1">
    <citation type="journal article" date="2019" name="Sci. Rep.">
        <title>Draft genome of Tanacetum cinerariifolium, the natural source of mosquito coil.</title>
        <authorList>
            <person name="Yamashiro T."/>
            <person name="Shiraishi A."/>
            <person name="Satake H."/>
            <person name="Nakayama K."/>
        </authorList>
    </citation>
    <scope>NUCLEOTIDE SEQUENCE</scope>
</reference>
<evidence type="ECO:0008006" key="2">
    <source>
        <dbReference type="Google" id="ProtNLM"/>
    </source>
</evidence>